<accession>A0A927F1D1</accession>
<evidence type="ECO:0000256" key="1">
    <source>
        <dbReference type="SAM" id="MobiDB-lite"/>
    </source>
</evidence>
<organism evidence="3 4">
    <name type="scientific">Streptomyces chumphonensis</name>
    <dbReference type="NCBI Taxonomy" id="1214925"/>
    <lineage>
        <taxon>Bacteria</taxon>
        <taxon>Bacillati</taxon>
        <taxon>Actinomycetota</taxon>
        <taxon>Actinomycetes</taxon>
        <taxon>Kitasatosporales</taxon>
        <taxon>Streptomycetaceae</taxon>
        <taxon>Streptomyces</taxon>
    </lineage>
</organism>
<name>A0A927F1D1_9ACTN</name>
<feature type="compositionally biased region" description="Acidic residues" evidence="1">
    <location>
        <begin position="205"/>
        <end position="243"/>
    </location>
</feature>
<evidence type="ECO:0000313" key="4">
    <source>
        <dbReference type="Proteomes" id="UP000632289"/>
    </source>
</evidence>
<reference evidence="3" key="1">
    <citation type="submission" date="2020-09" db="EMBL/GenBank/DDBJ databases">
        <title>Secondary metabolite and genome analysis of marine Streptomyces chumphonensis KK1-2T.</title>
        <authorList>
            <person name="Phongsopitanun W."/>
            <person name="Kanchanasin P."/>
            <person name="Pittayakhajonwut P."/>
            <person name="Suwanborirux K."/>
            <person name="Tanasupawat S."/>
        </authorList>
    </citation>
    <scope>NUCLEOTIDE SEQUENCE</scope>
    <source>
        <strain evidence="3">KK1-2</strain>
    </source>
</reference>
<dbReference type="Proteomes" id="UP000632289">
    <property type="component" value="Unassembled WGS sequence"/>
</dbReference>
<gene>
    <name evidence="3" type="ORF">IF129_15195</name>
</gene>
<feature type="region of interest" description="Disordered" evidence="1">
    <location>
        <begin position="169"/>
        <end position="256"/>
    </location>
</feature>
<sequence length="256" mass="25471">MSSSRSSLRRGAVAAAVLALSSLSLAGCGAGFDAGTNQIRPDNVLKRVGDIQLQNVTVITSEDADGPASITARIFNGGDEDETLGGISFRSDGGTGTFVLSPADGGSLTVPAGGHLMLGGEGNASAIVQNAGDQDITDGEAQQLTFELSATGDIDVRALVFPAEDITYEEWGPSASPSGDGPEQDAAEGGESPEAEESPGTGESPEGELPAEGEAQDDGAGLDDGVGGDDTDDDGDDDADDAAGVDVPADGVESAR</sequence>
<feature type="chain" id="PRO_5039241028" evidence="2">
    <location>
        <begin position="27"/>
        <end position="256"/>
    </location>
</feature>
<dbReference type="RefSeq" id="WP_191210195.1">
    <property type="nucleotide sequence ID" value="NZ_BAABKL010000050.1"/>
</dbReference>
<dbReference type="AlphaFoldDB" id="A0A927F1D1"/>
<feature type="compositionally biased region" description="Low complexity" evidence="1">
    <location>
        <begin position="244"/>
        <end position="256"/>
    </location>
</feature>
<feature type="compositionally biased region" description="Acidic residues" evidence="1">
    <location>
        <begin position="182"/>
        <end position="197"/>
    </location>
</feature>
<proteinExistence type="predicted"/>
<dbReference type="EMBL" id="JACXYU010000007">
    <property type="protein sequence ID" value="MBD3932892.1"/>
    <property type="molecule type" value="Genomic_DNA"/>
</dbReference>
<keyword evidence="4" id="KW-1185">Reference proteome</keyword>
<evidence type="ECO:0000256" key="2">
    <source>
        <dbReference type="SAM" id="SignalP"/>
    </source>
</evidence>
<dbReference type="PROSITE" id="PS51257">
    <property type="entry name" value="PROKAR_LIPOPROTEIN"/>
    <property type="match status" value="1"/>
</dbReference>
<keyword evidence="2" id="KW-0732">Signal</keyword>
<protein>
    <submittedName>
        <fullName evidence="3">DUF461 domain-containing protein</fullName>
    </submittedName>
</protein>
<comment type="caution">
    <text evidence="3">The sequence shown here is derived from an EMBL/GenBank/DDBJ whole genome shotgun (WGS) entry which is preliminary data.</text>
</comment>
<feature type="signal peptide" evidence="2">
    <location>
        <begin position="1"/>
        <end position="26"/>
    </location>
</feature>
<evidence type="ECO:0000313" key="3">
    <source>
        <dbReference type="EMBL" id="MBD3932892.1"/>
    </source>
</evidence>